<dbReference type="Proteomes" id="UP000612746">
    <property type="component" value="Unassembled WGS sequence"/>
</dbReference>
<dbReference type="GO" id="GO:0005794">
    <property type="term" value="C:Golgi apparatus"/>
    <property type="evidence" value="ECO:0007669"/>
    <property type="project" value="TreeGrafter"/>
</dbReference>
<dbReference type="PANTHER" id="PTHR34391:SF1">
    <property type="entry name" value="UPF0658 GOLGI APPARATUS MEMBRANE PROTEIN C1952.10C-RELATED"/>
    <property type="match status" value="1"/>
</dbReference>
<dbReference type="PANTHER" id="PTHR34391">
    <property type="entry name" value="UPF0658 GOLGI APPARATUS MEMBRANE PROTEIN C1952.10C-RELATED"/>
    <property type="match status" value="1"/>
</dbReference>
<keyword evidence="2" id="KW-0472">Membrane</keyword>
<dbReference type="AlphaFoldDB" id="A0A8H7PGF6"/>
<evidence type="ECO:0000256" key="1">
    <source>
        <dbReference type="SAM" id="MobiDB-lite"/>
    </source>
</evidence>
<keyword evidence="2" id="KW-0812">Transmembrane</keyword>
<reference evidence="3" key="1">
    <citation type="submission" date="2020-12" db="EMBL/GenBank/DDBJ databases">
        <title>Metabolic potential, ecology and presence of endohyphal bacteria is reflected in genomic diversity of Mucoromycotina.</title>
        <authorList>
            <person name="Muszewska A."/>
            <person name="Okrasinska A."/>
            <person name="Steczkiewicz K."/>
            <person name="Drgas O."/>
            <person name="Orlowska M."/>
            <person name="Perlinska-Lenart U."/>
            <person name="Aleksandrzak-Piekarczyk T."/>
            <person name="Szatraj K."/>
            <person name="Zielenkiewicz U."/>
            <person name="Pilsyk S."/>
            <person name="Malc E."/>
            <person name="Mieczkowski P."/>
            <person name="Kruszewska J.S."/>
            <person name="Biernat P."/>
            <person name="Pawlowska J."/>
        </authorList>
    </citation>
    <scope>NUCLEOTIDE SEQUENCE</scope>
    <source>
        <strain evidence="3">WA0000051536</strain>
    </source>
</reference>
<keyword evidence="4" id="KW-1185">Reference proteome</keyword>
<keyword evidence="2" id="KW-1133">Transmembrane helix</keyword>
<dbReference type="OrthoDB" id="2448307at2759"/>
<feature type="transmembrane region" description="Helical" evidence="2">
    <location>
        <begin position="189"/>
        <end position="209"/>
    </location>
</feature>
<protein>
    <submittedName>
        <fullName evidence="3">Uncharacterized protein</fullName>
    </submittedName>
</protein>
<gene>
    <name evidence="3" type="ORF">INT44_008785</name>
</gene>
<dbReference type="InterPro" id="IPR040410">
    <property type="entry name" value="UPF0658_Golgi"/>
</dbReference>
<feature type="transmembrane region" description="Helical" evidence="2">
    <location>
        <begin position="294"/>
        <end position="314"/>
    </location>
</feature>
<feature type="transmembrane region" description="Helical" evidence="2">
    <location>
        <begin position="31"/>
        <end position="52"/>
    </location>
</feature>
<accession>A0A8H7PGF6</accession>
<evidence type="ECO:0000256" key="2">
    <source>
        <dbReference type="SAM" id="Phobius"/>
    </source>
</evidence>
<organism evidence="3 4">
    <name type="scientific">Umbelopsis vinacea</name>
    <dbReference type="NCBI Taxonomy" id="44442"/>
    <lineage>
        <taxon>Eukaryota</taxon>
        <taxon>Fungi</taxon>
        <taxon>Fungi incertae sedis</taxon>
        <taxon>Mucoromycota</taxon>
        <taxon>Mucoromycotina</taxon>
        <taxon>Umbelopsidomycetes</taxon>
        <taxon>Umbelopsidales</taxon>
        <taxon>Umbelopsidaceae</taxon>
        <taxon>Umbelopsis</taxon>
    </lineage>
</organism>
<sequence>MTRSTGYIPVSHEMSNFFSTTPIFKTRESTLTFSLICLEAVLVCFLEGFVVMNHLSLVGNCNLSPSAEGKFLEPIFFCVSMSDLIYHALFIVSQVFQIVLCVDALYQRNTAQLIALVLYGLLVVGNLLTALLKSISYGGIQLQQHIILEQIGCGDIGLWDPVDPRWSRDAAGQQMAILYYGHRMRPLEYAIIALIPLFFIVIAYFAWKLRKSFAWDNYRNFSADVRVRKALIHLSVLLTLLKLDFYFVFSYAAQLIPSSNLGYDASLVEMVLVFILGALGLALGFLAVYKENKWLMGTFGVGTLLSLIYFLFRLAKVAMPRSASADPYQFTRRFLIFTIVITIVLNIGTSVMTGIAFNNLWHGVRVFTKDHKGGVVQKNMPIDIDDGSDLEMTAGHPGDKTEVEDGQHGKNAMWTIE</sequence>
<proteinExistence type="predicted"/>
<feature type="transmembrane region" description="Helical" evidence="2">
    <location>
        <begin position="113"/>
        <end position="132"/>
    </location>
</feature>
<feature type="transmembrane region" description="Helical" evidence="2">
    <location>
        <begin position="265"/>
        <end position="287"/>
    </location>
</feature>
<feature type="transmembrane region" description="Helical" evidence="2">
    <location>
        <begin position="84"/>
        <end position="106"/>
    </location>
</feature>
<comment type="caution">
    <text evidence="3">The sequence shown here is derived from an EMBL/GenBank/DDBJ whole genome shotgun (WGS) entry which is preliminary data.</text>
</comment>
<evidence type="ECO:0000313" key="3">
    <source>
        <dbReference type="EMBL" id="KAG2173433.1"/>
    </source>
</evidence>
<name>A0A8H7PGF6_9FUNG</name>
<evidence type="ECO:0000313" key="4">
    <source>
        <dbReference type="Proteomes" id="UP000612746"/>
    </source>
</evidence>
<feature type="transmembrane region" description="Helical" evidence="2">
    <location>
        <begin position="334"/>
        <end position="357"/>
    </location>
</feature>
<feature type="transmembrane region" description="Helical" evidence="2">
    <location>
        <begin position="230"/>
        <end position="253"/>
    </location>
</feature>
<feature type="compositionally biased region" description="Basic and acidic residues" evidence="1">
    <location>
        <begin position="397"/>
        <end position="408"/>
    </location>
</feature>
<dbReference type="EMBL" id="JAEPRA010000019">
    <property type="protein sequence ID" value="KAG2173433.1"/>
    <property type="molecule type" value="Genomic_DNA"/>
</dbReference>
<feature type="region of interest" description="Disordered" evidence="1">
    <location>
        <begin position="390"/>
        <end position="417"/>
    </location>
</feature>